<evidence type="ECO:0000313" key="6">
    <source>
        <dbReference type="Proteomes" id="UP000085678"/>
    </source>
</evidence>
<evidence type="ECO:0000256" key="3">
    <source>
        <dbReference type="PROSITE-ProRule" id="PRU00192"/>
    </source>
</evidence>
<feature type="domain" description="SH3" evidence="5">
    <location>
        <begin position="1498"/>
        <end position="1559"/>
    </location>
</feature>
<feature type="compositionally biased region" description="Low complexity" evidence="4">
    <location>
        <begin position="1394"/>
        <end position="1407"/>
    </location>
</feature>
<protein>
    <submittedName>
        <fullName evidence="7">Uncharacterized protein LOC106177644 isoform X1</fullName>
    </submittedName>
</protein>
<feature type="compositionally biased region" description="Basic and acidic residues" evidence="4">
    <location>
        <begin position="595"/>
        <end position="609"/>
    </location>
</feature>
<dbReference type="RefSeq" id="XP_013415972.1">
    <property type="nucleotide sequence ID" value="XM_013560518.2"/>
</dbReference>
<feature type="compositionally biased region" description="Polar residues" evidence="4">
    <location>
        <begin position="1311"/>
        <end position="1339"/>
    </location>
</feature>
<dbReference type="PROSITE" id="PS50002">
    <property type="entry name" value="SH3"/>
    <property type="match status" value="3"/>
</dbReference>
<dbReference type="FunFam" id="2.30.30.40:FF:000001">
    <property type="entry name" value="Sorbin and SH3 domain-containing protein 1 isoform 2"/>
    <property type="match status" value="1"/>
</dbReference>
<dbReference type="Proteomes" id="UP000085678">
    <property type="component" value="Unplaced"/>
</dbReference>
<dbReference type="CDD" id="cd11782">
    <property type="entry name" value="SH3_Sorbs_2"/>
    <property type="match status" value="1"/>
</dbReference>
<dbReference type="KEGG" id="lak:106177644"/>
<evidence type="ECO:0000259" key="5">
    <source>
        <dbReference type="PROSITE" id="PS50002"/>
    </source>
</evidence>
<dbReference type="STRING" id="7574.A0A1S3K0A0"/>
<dbReference type="GeneID" id="106177644"/>
<feature type="compositionally biased region" description="Low complexity" evidence="4">
    <location>
        <begin position="1280"/>
        <end position="1292"/>
    </location>
</feature>
<feature type="domain" description="SH3" evidence="5">
    <location>
        <begin position="1145"/>
        <end position="1204"/>
    </location>
</feature>
<keyword evidence="1 3" id="KW-0728">SH3 domain</keyword>
<feature type="region of interest" description="Disordered" evidence="4">
    <location>
        <begin position="1279"/>
        <end position="1453"/>
    </location>
</feature>
<dbReference type="Pfam" id="PF14604">
    <property type="entry name" value="SH3_9"/>
    <property type="match status" value="2"/>
</dbReference>
<dbReference type="InterPro" id="IPR050384">
    <property type="entry name" value="Endophilin_SH3RF"/>
</dbReference>
<dbReference type="InParanoid" id="A0A1S3K0A0"/>
<dbReference type="PRINTS" id="PR00499">
    <property type="entry name" value="P67PHOX"/>
</dbReference>
<dbReference type="PRINTS" id="PR00452">
    <property type="entry name" value="SH3DOMAIN"/>
</dbReference>
<dbReference type="Gene3D" id="2.30.30.40">
    <property type="entry name" value="SH3 Domains"/>
    <property type="match status" value="3"/>
</dbReference>
<dbReference type="PANTHER" id="PTHR14167">
    <property type="entry name" value="SH3 DOMAIN-CONTAINING"/>
    <property type="match status" value="1"/>
</dbReference>
<gene>
    <name evidence="7" type="primary">LOC106177644</name>
</gene>
<proteinExistence type="predicted"/>
<dbReference type="PANTHER" id="PTHR14167:SF116">
    <property type="entry name" value="CAP, ISOFORM AC"/>
    <property type="match status" value="1"/>
</dbReference>
<feature type="region of interest" description="Disordered" evidence="4">
    <location>
        <begin position="1042"/>
        <end position="1102"/>
    </location>
</feature>
<dbReference type="InterPro" id="IPR036028">
    <property type="entry name" value="SH3-like_dom_sf"/>
</dbReference>
<dbReference type="CDD" id="cd11781">
    <property type="entry name" value="SH3_Sorbs_1"/>
    <property type="match status" value="1"/>
</dbReference>
<dbReference type="OrthoDB" id="19092at2759"/>
<evidence type="ECO:0000313" key="7">
    <source>
        <dbReference type="RefSeq" id="XP_013415972.1"/>
    </source>
</evidence>
<feature type="compositionally biased region" description="Polar residues" evidence="4">
    <location>
        <begin position="1441"/>
        <end position="1453"/>
    </location>
</feature>
<name>A0A1S3K0A0_LINAN</name>
<keyword evidence="6" id="KW-1185">Reference proteome</keyword>
<feature type="compositionally biased region" description="Basic and acidic residues" evidence="4">
    <location>
        <begin position="1074"/>
        <end position="1087"/>
    </location>
</feature>
<feature type="region of interest" description="Disordered" evidence="4">
    <location>
        <begin position="576"/>
        <end position="618"/>
    </location>
</feature>
<feature type="compositionally biased region" description="Basic and acidic residues" evidence="4">
    <location>
        <begin position="1045"/>
        <end position="1054"/>
    </location>
</feature>
<reference evidence="7" key="1">
    <citation type="submission" date="2025-08" db="UniProtKB">
        <authorList>
            <consortium name="RefSeq"/>
        </authorList>
    </citation>
    <scope>IDENTIFICATION</scope>
    <source>
        <tissue evidence="7">Gonads</tissue>
    </source>
</reference>
<organism evidence="6 7">
    <name type="scientific">Lingula anatina</name>
    <name type="common">Brachiopod</name>
    <name type="synonym">Lingula unguis</name>
    <dbReference type="NCBI Taxonomy" id="7574"/>
    <lineage>
        <taxon>Eukaryota</taxon>
        <taxon>Metazoa</taxon>
        <taxon>Spiralia</taxon>
        <taxon>Lophotrochozoa</taxon>
        <taxon>Brachiopoda</taxon>
        <taxon>Linguliformea</taxon>
        <taxon>Lingulata</taxon>
        <taxon>Lingulida</taxon>
        <taxon>Linguloidea</taxon>
        <taxon>Lingulidae</taxon>
        <taxon>Lingula</taxon>
    </lineage>
</organism>
<dbReference type="SMART" id="SM00326">
    <property type="entry name" value="SH3"/>
    <property type="match status" value="3"/>
</dbReference>
<evidence type="ECO:0000256" key="1">
    <source>
        <dbReference type="ARBA" id="ARBA00022443"/>
    </source>
</evidence>
<dbReference type="FunFam" id="2.30.30.40:FF:000072">
    <property type="entry name" value="Unconventional Myosin IB"/>
    <property type="match status" value="1"/>
</dbReference>
<keyword evidence="2" id="KW-0677">Repeat</keyword>
<evidence type="ECO:0000256" key="4">
    <source>
        <dbReference type="SAM" id="MobiDB-lite"/>
    </source>
</evidence>
<feature type="compositionally biased region" description="Polar residues" evidence="4">
    <location>
        <begin position="1362"/>
        <end position="1374"/>
    </location>
</feature>
<feature type="region of interest" description="Disordered" evidence="4">
    <location>
        <begin position="970"/>
        <end position="1008"/>
    </location>
</feature>
<dbReference type="CDD" id="cd11780">
    <property type="entry name" value="SH3_Sorbs_3"/>
    <property type="match status" value="1"/>
</dbReference>
<sequence length="1575" mass="174194">MPDFNRNSSFLDLYAKYKTLGDEAKQKNFTGCIKGRKSYAAHSKGSPRLGPYMEILERTRKAKHGPVLYGTHINDQFNRYEIYVSNLKKVSRSCPDLKAKLKGSWCSAAERGTGTSKQFNASSALRSNVPSVLQQTPAAQVKAGENILKNRTDSCVPVRVRLEESAYRQQANVFPNENSCRNQKKFFSSESSFKKCNLSDRNQSEFDQNIHAHSEFEHLATSKIPDAFQNFDGQIVPVQKERDTHSPLEKPQISCQKVKGCYDDKSRSPFLTSKNTGCLPKTFEVFRDNDDRSENMRNRNSDVYCMSLGCKHLRCPAASANHLTLSPGSLNPSTNDKYTTGAGEGSFENFTSRDVGGHFVNNPTGNEQSVCDNQLKVELRRNHLPENESDLNPSECKQLALHTLYKDELRKGELTILGAHLSRNPVPGIRPTDIYTQRSRPCHVEERNSFDGSGKGEEITNLASLKFKDSLPLIDTHRNAVSLTRDMGQKYEISLVGSSYIGKGNEGRAESVNNLHSGAHVSSPSRLSSRQLGILDSSTHIKQLECSGRKNAVFEKAVQEEIVNRGLLKNRQLSPSLLAEESKPDRNVLGSSQLEGKDQQDSVSKDKRNVPSSQTSGVAIGSSMPNLLEYRKALWSHSLLQASSSLSGNLCKSSENCFAKSPARSSSHPPKSFSFSQLMLADDNFAVKQGSGEKQGNFHAPLRSQQYSCESLENIVVKNGEVLAIATTPLGLFGQRKEGYSSSPSNHDYNYAERTSPFGKNVIPTTSSLLDNDCKKVAHADKSAKSGLCEVQKTPSHTESLDVDFLKNTQKSQDKDFSDGPLKHASNEKYPGSCVSEIVGTGAATCLDPVHKMEDANTATDKKLQSVVRGTVSRGLKHHPMNGAVSSLSVDHLNDSRGSGVQKESVVLKKASSVDLGTAKTRTVDFMPKTVNKLYEFETNKQGGKSGERVNPIVASVRAHRTQCRLVPDSSVCHNSAQKPPPYQDLIGRNKGGRGNGQNKTPDDTLGVSDALHANINQHEQGNPNTFTVLNKYIHDIKQGVSPWKGEKDAESPHNKPSPESSPPAPAQRSPHGSWDRRRRDEADERRRIRVQQITEEEKKKKAIQEQLDAQARRHSDYFTPAQKSPIPTDRFDKYQGKNMKKKPEIHGKARALYNFSAQSPRELSFRKGDIILLIKKVDKNWFEGEHHGKTGLFPVNYVEVITSVEAAHLQDLVSEGQAVAKFNFTAQTKVEMSVKKGEVVVLIRRVDENWYEAKIGSRHGIVPVSYLEVVREPTKRAFSPISVSSSHPMSPVNYNGPLSPTPGAPARPQQPVSWSPTQRSASPSSQTRTQYSPQSSPRTIHARSIVTKQSSPPHDQHPGSAYSTQTWSPTYRSASPRDYTDAGGRPAQNRVAPPSGHSGSQPQSFSTQTWTGGSPSLVRATDVHRGAPDVGYTQEIRAPSPTTFSSITMSTSVKDKDKKKKHIIVQPAPISEHQTSVNLQQTVIPQQIPVFKCEGEDEFLPYQAVYPYHPQNEDELELKEKDIVYVMEKCDDGWFVGTCVRTGQFGTFPGNYVEPVYATVYRAPGSLEIQLAPN</sequence>
<dbReference type="SUPFAM" id="SSF50044">
    <property type="entry name" value="SH3-domain"/>
    <property type="match status" value="3"/>
</dbReference>
<accession>A0A1S3K0A0</accession>
<evidence type="ECO:0000256" key="2">
    <source>
        <dbReference type="ARBA" id="ARBA00022737"/>
    </source>
</evidence>
<dbReference type="InterPro" id="IPR001452">
    <property type="entry name" value="SH3_domain"/>
</dbReference>
<feature type="domain" description="SH3" evidence="5">
    <location>
        <begin position="1214"/>
        <end position="1273"/>
    </location>
</feature>
<dbReference type="Pfam" id="PF00018">
    <property type="entry name" value="SH3_1"/>
    <property type="match status" value="1"/>
</dbReference>